<dbReference type="AlphaFoldDB" id="A0AAW7Z2Z2"/>
<accession>A0AAW7Z2Z2</accession>
<evidence type="ECO:0000256" key="1">
    <source>
        <dbReference type="SAM" id="Phobius"/>
    </source>
</evidence>
<feature type="transmembrane region" description="Helical" evidence="1">
    <location>
        <begin position="99"/>
        <end position="118"/>
    </location>
</feature>
<proteinExistence type="predicted"/>
<feature type="transmembrane region" description="Helical" evidence="1">
    <location>
        <begin position="42"/>
        <end position="64"/>
    </location>
</feature>
<keyword evidence="1" id="KW-1133">Transmembrane helix</keyword>
<evidence type="ECO:0000313" key="3">
    <source>
        <dbReference type="Proteomes" id="UP001170717"/>
    </source>
</evidence>
<feature type="transmembrane region" description="Helical" evidence="1">
    <location>
        <begin position="186"/>
        <end position="206"/>
    </location>
</feature>
<comment type="caution">
    <text evidence="2">The sequence shown here is derived from an EMBL/GenBank/DDBJ whole genome shotgun (WGS) entry which is preliminary data.</text>
</comment>
<organism evidence="2 3">
    <name type="scientific">Alteromonas stellipolaris</name>
    <dbReference type="NCBI Taxonomy" id="233316"/>
    <lineage>
        <taxon>Bacteria</taxon>
        <taxon>Pseudomonadati</taxon>
        <taxon>Pseudomonadota</taxon>
        <taxon>Gammaproteobacteria</taxon>
        <taxon>Alteromonadales</taxon>
        <taxon>Alteromonadaceae</taxon>
        <taxon>Alteromonas/Salinimonas group</taxon>
        <taxon>Alteromonas</taxon>
    </lineage>
</organism>
<keyword evidence="1" id="KW-0472">Membrane</keyword>
<keyword evidence="1" id="KW-0812">Transmembrane</keyword>
<sequence>MLYHILGTVSAVAFLLTWYGLAKQISNIEALRKSHQSATQSLSVNQFTSSFFAFYANFIFGIAIEPLSHYLVWTRFGALLLILAILYQIWRDRRSISTSFVVSLCAGALVIGLCSIGFRPYPNLAKVGANSLMLAVTVLLVQGTLHQIMVLRRSRIIGALSPALFRSILIKDVTTLAFAFTMPFAVAWPLILLNGASVITRGGLLIQMNKIKNYGASVS</sequence>
<dbReference type="RefSeq" id="WP_063457921.1">
    <property type="nucleotide sequence ID" value="NZ_CP015346.1"/>
</dbReference>
<name>A0AAW7Z2Z2_9ALTE</name>
<feature type="transmembrane region" description="Helical" evidence="1">
    <location>
        <begin position="130"/>
        <end position="151"/>
    </location>
</feature>
<gene>
    <name evidence="2" type="ORF">Q4527_05560</name>
</gene>
<feature type="transmembrane region" description="Helical" evidence="1">
    <location>
        <begin position="70"/>
        <end position="87"/>
    </location>
</feature>
<evidence type="ECO:0000313" key="2">
    <source>
        <dbReference type="EMBL" id="MDO6576848.1"/>
    </source>
</evidence>
<evidence type="ECO:0008006" key="4">
    <source>
        <dbReference type="Google" id="ProtNLM"/>
    </source>
</evidence>
<reference evidence="2" key="1">
    <citation type="submission" date="2023-07" db="EMBL/GenBank/DDBJ databases">
        <title>Genome content predicts the carbon catabolic preferences of heterotrophic bacteria.</title>
        <authorList>
            <person name="Gralka M."/>
        </authorList>
    </citation>
    <scope>NUCLEOTIDE SEQUENCE</scope>
    <source>
        <strain evidence="2">F2M12</strain>
    </source>
</reference>
<dbReference type="EMBL" id="JAUOQI010000003">
    <property type="protein sequence ID" value="MDO6576848.1"/>
    <property type="molecule type" value="Genomic_DNA"/>
</dbReference>
<dbReference type="Proteomes" id="UP001170717">
    <property type="component" value="Unassembled WGS sequence"/>
</dbReference>
<protein>
    <recommendedName>
        <fullName evidence="4">DUF2306 domain-containing protein</fullName>
    </recommendedName>
</protein>
<feature type="transmembrane region" description="Helical" evidence="1">
    <location>
        <begin position="6"/>
        <end position="22"/>
    </location>
</feature>